<reference evidence="3" key="1">
    <citation type="journal article" date="2023" name="G3 (Bethesda)">
        <title>A reference genome for the long-term kleptoplast-retaining sea slug Elysia crispata morphotype clarki.</title>
        <authorList>
            <person name="Eastman K.E."/>
            <person name="Pendleton A.L."/>
            <person name="Shaikh M.A."/>
            <person name="Suttiyut T."/>
            <person name="Ogas R."/>
            <person name="Tomko P."/>
            <person name="Gavelis G."/>
            <person name="Widhalm J.R."/>
            <person name="Wisecaver J.H."/>
        </authorList>
    </citation>
    <scope>NUCLEOTIDE SEQUENCE</scope>
    <source>
        <strain evidence="3">ECLA1</strain>
    </source>
</reference>
<gene>
    <name evidence="3" type="ORF">RRG08_061994</name>
</gene>
<evidence type="ECO:0000313" key="4">
    <source>
        <dbReference type="Proteomes" id="UP001283361"/>
    </source>
</evidence>
<evidence type="ECO:0000313" key="3">
    <source>
        <dbReference type="EMBL" id="KAK3780373.1"/>
    </source>
</evidence>
<protein>
    <submittedName>
        <fullName evidence="3">Uncharacterized protein</fullName>
    </submittedName>
</protein>
<comment type="caution">
    <text evidence="3">The sequence shown here is derived from an EMBL/GenBank/DDBJ whole genome shotgun (WGS) entry which is preliminary data.</text>
</comment>
<evidence type="ECO:0000256" key="2">
    <source>
        <dbReference type="SAM" id="SignalP"/>
    </source>
</evidence>
<sequence>MGLFSIILLTGMVLTLTSGQMDCTPRLRTCMDVYSRSSYNQYEWEDFWNCVFNVNCTGDVKGQDFKKGILDSLSLTPIESTTSYDTGSMFSLSLFLGFVCLVLSLNR</sequence>
<feature type="chain" id="PRO_5041963817" evidence="2">
    <location>
        <begin position="20"/>
        <end position="107"/>
    </location>
</feature>
<feature type="signal peptide" evidence="2">
    <location>
        <begin position="1"/>
        <end position="19"/>
    </location>
</feature>
<keyword evidence="1" id="KW-1133">Transmembrane helix</keyword>
<keyword evidence="1" id="KW-0812">Transmembrane</keyword>
<dbReference type="AlphaFoldDB" id="A0AAE1DSU5"/>
<proteinExistence type="predicted"/>
<keyword evidence="1" id="KW-0472">Membrane</keyword>
<accession>A0AAE1DSU5</accession>
<evidence type="ECO:0000256" key="1">
    <source>
        <dbReference type="SAM" id="Phobius"/>
    </source>
</evidence>
<organism evidence="3 4">
    <name type="scientific">Elysia crispata</name>
    <name type="common">lettuce slug</name>
    <dbReference type="NCBI Taxonomy" id="231223"/>
    <lineage>
        <taxon>Eukaryota</taxon>
        <taxon>Metazoa</taxon>
        <taxon>Spiralia</taxon>
        <taxon>Lophotrochozoa</taxon>
        <taxon>Mollusca</taxon>
        <taxon>Gastropoda</taxon>
        <taxon>Heterobranchia</taxon>
        <taxon>Euthyneura</taxon>
        <taxon>Panpulmonata</taxon>
        <taxon>Sacoglossa</taxon>
        <taxon>Placobranchoidea</taxon>
        <taxon>Plakobranchidae</taxon>
        <taxon>Elysia</taxon>
    </lineage>
</organism>
<feature type="transmembrane region" description="Helical" evidence="1">
    <location>
        <begin position="87"/>
        <end position="105"/>
    </location>
</feature>
<keyword evidence="4" id="KW-1185">Reference proteome</keyword>
<dbReference type="EMBL" id="JAWDGP010002732">
    <property type="protein sequence ID" value="KAK3780373.1"/>
    <property type="molecule type" value="Genomic_DNA"/>
</dbReference>
<keyword evidence="2" id="KW-0732">Signal</keyword>
<name>A0AAE1DSU5_9GAST</name>
<dbReference type="Proteomes" id="UP001283361">
    <property type="component" value="Unassembled WGS sequence"/>
</dbReference>